<evidence type="ECO:0000313" key="3">
    <source>
        <dbReference type="Proteomes" id="UP000604046"/>
    </source>
</evidence>
<evidence type="ECO:0000313" key="2">
    <source>
        <dbReference type="EMBL" id="CAE7457781.1"/>
    </source>
</evidence>
<proteinExistence type="predicted"/>
<dbReference type="Proteomes" id="UP000604046">
    <property type="component" value="Unassembled WGS sequence"/>
</dbReference>
<feature type="signal peptide" evidence="1">
    <location>
        <begin position="1"/>
        <end position="20"/>
    </location>
</feature>
<dbReference type="EMBL" id="CAJNDS010002388">
    <property type="protein sequence ID" value="CAE7457781.1"/>
    <property type="molecule type" value="Genomic_DNA"/>
</dbReference>
<reference evidence="2" key="1">
    <citation type="submission" date="2021-02" db="EMBL/GenBank/DDBJ databases">
        <authorList>
            <person name="Dougan E. K."/>
            <person name="Rhodes N."/>
            <person name="Thang M."/>
            <person name="Chan C."/>
        </authorList>
    </citation>
    <scope>NUCLEOTIDE SEQUENCE</scope>
</reference>
<dbReference type="OrthoDB" id="10376469at2759"/>
<accession>A0A812RZE8</accession>
<protein>
    <submittedName>
        <fullName evidence="2">Uncharacterized protein</fullName>
    </submittedName>
</protein>
<evidence type="ECO:0000256" key="1">
    <source>
        <dbReference type="SAM" id="SignalP"/>
    </source>
</evidence>
<organism evidence="2 3">
    <name type="scientific">Symbiodinium natans</name>
    <dbReference type="NCBI Taxonomy" id="878477"/>
    <lineage>
        <taxon>Eukaryota</taxon>
        <taxon>Sar</taxon>
        <taxon>Alveolata</taxon>
        <taxon>Dinophyceae</taxon>
        <taxon>Suessiales</taxon>
        <taxon>Symbiodiniaceae</taxon>
        <taxon>Symbiodinium</taxon>
    </lineage>
</organism>
<gene>
    <name evidence="2" type="ORF">SNAT2548_LOCUS25334</name>
</gene>
<keyword evidence="1" id="KW-0732">Signal</keyword>
<name>A0A812RZE8_9DINO</name>
<keyword evidence="3" id="KW-1185">Reference proteome</keyword>
<feature type="chain" id="PRO_5032777892" evidence="1">
    <location>
        <begin position="21"/>
        <end position="661"/>
    </location>
</feature>
<dbReference type="AlphaFoldDB" id="A0A812RZE8"/>
<sequence>MTLFLPWLIAALAARVGVAAQQETCHESDSDCVGAASRSLLQRKQMAAEQATTVAEVDLATAFSKLTDVASQLKGEVEQLKEGLEVEHAEVLTLRHMLSESNEQKVDSGKHVHVHAETDEKDQSFELCRAGGNTLGQVEVQDNQSLYEGTSCGSSEVLLFSPKDSSPYFETQCCPISKEHCAGCAKQNSAKTSCSTCRGGFTRTSAGNCLACVDLPWENKAGQNCVKASCSDEKFNGFSSNEACCKCGAGQKAATSFAYYVGPLALGSSSVVGHPVPRTASHYSVDKDCELAKYGLMINPSTGALGLISGCSTVGCGAQKSIEVRCTVTAEQEDGLTASAPLEVLAGGIGYGSVPVVLRGTTKSSAPVVTSTGSSGSYKISCAPSASSWLNIDSSGKLALKSGQSTGAGGVTGSDGKMGEGGVCSVQKGTAKGSVVVVAPTTWSSLSYSYGSRLLYVTVGEKSPILSPTKRTGVKPTRFSADCKGSAFTFDVLSGIATWEGHQIFSLNTATGDLQLSPEEPCGTWPRVLDKDVGLEICGLGCKKVTTGHVDLFASIDFDGLHHLRPLRVGSDGPWPHFDPPAEHGVPGPYLLGLSQPQLRQTRDQGGVCTDSSNFACKYKNIGVLERYPGCGERNGCMHLELKGHHYLSGRYCPGGAPWPR</sequence>
<comment type="caution">
    <text evidence="2">The sequence shown here is derived from an EMBL/GenBank/DDBJ whole genome shotgun (WGS) entry which is preliminary data.</text>
</comment>